<reference evidence="11 12" key="1">
    <citation type="submission" date="2015-01" db="EMBL/GenBank/DDBJ databases">
        <title>The Genome Sequence of Cryptococcus gattii CA1873.</title>
        <authorList>
            <consortium name="The Broad Institute Genomics Platform"/>
            <person name="Cuomo C."/>
            <person name="Litvintseva A."/>
            <person name="Chen Y."/>
            <person name="Heitman J."/>
            <person name="Sun S."/>
            <person name="Springer D."/>
            <person name="Dromer F."/>
            <person name="Young S."/>
            <person name="Zeng Q."/>
            <person name="Gargeya S."/>
            <person name="Abouelleil A."/>
            <person name="Alvarado L."/>
            <person name="Chapman S.B."/>
            <person name="Gainer-Dewar J."/>
            <person name="Goldberg J."/>
            <person name="Griggs A."/>
            <person name="Gujja S."/>
            <person name="Hansen M."/>
            <person name="Howarth C."/>
            <person name="Imamovic A."/>
            <person name="Larimer J."/>
            <person name="Murphy C."/>
            <person name="Naylor J."/>
            <person name="Pearson M."/>
            <person name="Priest M."/>
            <person name="Roberts A."/>
            <person name="Saif S."/>
            <person name="Shea T."/>
            <person name="Sykes S."/>
            <person name="Wortman J."/>
            <person name="Nusbaum C."/>
            <person name="Birren B."/>
        </authorList>
    </citation>
    <scope>NUCLEOTIDE SEQUENCE [LARGE SCALE GENOMIC DNA]</scope>
    <source>
        <strain evidence="11 12">CA1873</strain>
    </source>
</reference>
<feature type="compositionally biased region" description="Basic and acidic residues" evidence="7">
    <location>
        <begin position="241"/>
        <end position="250"/>
    </location>
</feature>
<dbReference type="SMART" id="SM00382">
    <property type="entry name" value="AAA"/>
    <property type="match status" value="1"/>
</dbReference>
<dbReference type="PANTHER" id="PTHR24221:SF648">
    <property type="entry name" value="ABC-TYPE TRANSPORTER ATR1"/>
    <property type="match status" value="1"/>
</dbReference>
<comment type="subcellular location">
    <subcellularLocation>
        <location evidence="1">Membrane</location>
        <topology evidence="1">Multi-pass membrane protein</topology>
    </subcellularLocation>
</comment>
<dbReference type="InterPro" id="IPR011527">
    <property type="entry name" value="ABC1_TM_dom"/>
</dbReference>
<evidence type="ECO:0000256" key="2">
    <source>
        <dbReference type="ARBA" id="ARBA00022692"/>
    </source>
</evidence>
<keyword evidence="6 8" id="KW-0472">Membrane</keyword>
<feature type="compositionally biased region" description="Basic and acidic residues" evidence="7">
    <location>
        <begin position="955"/>
        <end position="964"/>
    </location>
</feature>
<feature type="domain" description="ABC transmembrane type-1" evidence="10">
    <location>
        <begin position="299"/>
        <end position="583"/>
    </location>
</feature>
<keyword evidence="4" id="KW-0067">ATP-binding</keyword>
<evidence type="ECO:0000259" key="9">
    <source>
        <dbReference type="PROSITE" id="PS50893"/>
    </source>
</evidence>
<dbReference type="InterPro" id="IPR003439">
    <property type="entry name" value="ABC_transporter-like_ATP-bd"/>
</dbReference>
<accession>A0ABR5B3H7</accession>
<evidence type="ECO:0000256" key="3">
    <source>
        <dbReference type="ARBA" id="ARBA00022741"/>
    </source>
</evidence>
<dbReference type="SUPFAM" id="SSF52540">
    <property type="entry name" value="P-loop containing nucleoside triphosphate hydrolases"/>
    <property type="match status" value="1"/>
</dbReference>
<dbReference type="Gene3D" id="3.40.50.300">
    <property type="entry name" value="P-loop containing nucleotide triphosphate hydrolases"/>
    <property type="match status" value="1"/>
</dbReference>
<dbReference type="InterPro" id="IPR027417">
    <property type="entry name" value="P-loop_NTPase"/>
</dbReference>
<dbReference type="PROSITE" id="PS00211">
    <property type="entry name" value="ABC_TRANSPORTER_1"/>
    <property type="match status" value="1"/>
</dbReference>
<dbReference type="Pfam" id="PF00664">
    <property type="entry name" value="ABC_membrane"/>
    <property type="match status" value="1"/>
</dbReference>
<dbReference type="Proteomes" id="UP000053800">
    <property type="component" value="Unassembled WGS sequence"/>
</dbReference>
<keyword evidence="2 8" id="KW-0812">Transmembrane</keyword>
<dbReference type="InterPro" id="IPR003593">
    <property type="entry name" value="AAA+_ATPase"/>
</dbReference>
<feature type="compositionally biased region" description="Basic residues" evidence="7">
    <location>
        <begin position="1209"/>
        <end position="1218"/>
    </location>
</feature>
<feature type="region of interest" description="Disordered" evidence="7">
    <location>
        <begin position="911"/>
        <end position="1218"/>
    </location>
</feature>
<keyword evidence="3" id="KW-0547">Nucleotide-binding</keyword>
<keyword evidence="12" id="KW-1185">Reference proteome</keyword>
<feature type="region of interest" description="Disordered" evidence="7">
    <location>
        <begin position="221"/>
        <end position="251"/>
    </location>
</feature>
<dbReference type="CDD" id="cd03253">
    <property type="entry name" value="ABCC_ATM1_transporter"/>
    <property type="match status" value="1"/>
</dbReference>
<feature type="transmembrane region" description="Helical" evidence="8">
    <location>
        <begin position="439"/>
        <end position="458"/>
    </location>
</feature>
<dbReference type="PROSITE" id="PS50929">
    <property type="entry name" value="ABC_TM1F"/>
    <property type="match status" value="1"/>
</dbReference>
<dbReference type="Pfam" id="PF00005">
    <property type="entry name" value="ABC_tran"/>
    <property type="match status" value="1"/>
</dbReference>
<proteinExistence type="predicted"/>
<dbReference type="InterPro" id="IPR039421">
    <property type="entry name" value="Type_1_exporter"/>
</dbReference>
<feature type="transmembrane region" description="Helical" evidence="8">
    <location>
        <begin position="55"/>
        <end position="81"/>
    </location>
</feature>
<gene>
    <name evidence="11" type="ORF">I314_06104</name>
</gene>
<dbReference type="CDD" id="cd18583">
    <property type="entry name" value="ABC_6TM_HMT1"/>
    <property type="match status" value="1"/>
</dbReference>
<evidence type="ECO:0000259" key="10">
    <source>
        <dbReference type="PROSITE" id="PS50929"/>
    </source>
</evidence>
<organism evidence="11 12">
    <name type="scientific">Cryptococcus bacillisporus CA1873</name>
    <dbReference type="NCBI Taxonomy" id="1296111"/>
    <lineage>
        <taxon>Eukaryota</taxon>
        <taxon>Fungi</taxon>
        <taxon>Dikarya</taxon>
        <taxon>Basidiomycota</taxon>
        <taxon>Agaricomycotina</taxon>
        <taxon>Tremellomycetes</taxon>
        <taxon>Tremellales</taxon>
        <taxon>Cryptococcaceae</taxon>
        <taxon>Cryptococcus</taxon>
        <taxon>Cryptococcus gattii species complex</taxon>
    </lineage>
</organism>
<evidence type="ECO:0000256" key="1">
    <source>
        <dbReference type="ARBA" id="ARBA00004141"/>
    </source>
</evidence>
<evidence type="ECO:0000313" key="12">
    <source>
        <dbReference type="Proteomes" id="UP000053800"/>
    </source>
</evidence>
<feature type="transmembrane region" description="Helical" evidence="8">
    <location>
        <begin position="129"/>
        <end position="148"/>
    </location>
</feature>
<feature type="compositionally biased region" description="Low complexity" evidence="7">
    <location>
        <begin position="1046"/>
        <end position="1070"/>
    </location>
</feature>
<dbReference type="EMBL" id="KN848907">
    <property type="protein sequence ID" value="KIR58139.1"/>
    <property type="molecule type" value="Genomic_DNA"/>
</dbReference>
<feature type="compositionally biased region" description="Polar residues" evidence="7">
    <location>
        <begin position="1190"/>
        <end position="1202"/>
    </location>
</feature>
<dbReference type="PANTHER" id="PTHR24221">
    <property type="entry name" value="ATP-BINDING CASSETTE SUB-FAMILY B"/>
    <property type="match status" value="1"/>
</dbReference>
<evidence type="ECO:0000256" key="8">
    <source>
        <dbReference type="SAM" id="Phobius"/>
    </source>
</evidence>
<dbReference type="InterPro" id="IPR036640">
    <property type="entry name" value="ABC1_TM_sf"/>
</dbReference>
<keyword evidence="5 8" id="KW-1133">Transmembrane helix</keyword>
<sequence length="1218" mass="133841">MPLPPLTIIHYTYPILLSLPLPFLLTPVSPPSPPPPPPPGVIPITVQRISPRRTLILTLLALLAFTSFLDVTVLVANVLSARVRYGDDLPLYLTGAQLGGEITYALGGLVAWGVALIACLWRNKFSKSLAVLASLGAAGEIVNLVWLVKREVHTGNSEKLFAILSFIPSSSRLLILPLFFLATLSPRVSYEPSDERSGLLATDSATNGRLLEPGTAGAYGTFATGTTTPANPPPQPEEQTEQQRREERAKQTKIKLTKALGSRRQPKKVLSWSEGWPKFKKLIPTLWPSTNRKLQVYVIITALLILIQRFLNPLSPITLGWLVEALSSWRHPSDVWKALGAYLAVRMVNSYDFISIAQQYFWIPVVQYTDREMQMICFNHLLDLSLSYHTRRNTGEVMRIIDRGSAINELFRTILFSFVPTLSDTIIGFSVFIWLFGPWITFGILAIMVPYCVFSILATRYSQKYRREYIDTDVRQRGIVSDVLTNWESVKYFTSERREVARFEEAVDEVMKVDYQWRMGLQVICGVQSLLLVTAFAVGAILLSVKIMHGQANAATFVVYITYFGQFTQPLNQLSSLYKNISSDIIDAEKMLTLLGEKTEIKDDPDAREMVITDGVIEFKNVTFTYDGTKDAIRNVSFKLEKGQSLALVGETGSGKSTILRLLYRFYDITSGHIYIDGQDISKVTQESLRRAIGIVPQDSVLWNDTIGANIAYGKPDASDEEIIEAAKAGRIHDKVMTFEDQYDTIVGERGVRLSGGEKQRVSLARMFLKSPFILVLDEATSALDTETEREIQKSLSNLAKGRTSLSIAHRLSTIINSDKIMVMKEGQILEIGGYKELIEKNGAFARMWKRQIYTEAELLEGDAIDKFASALPTADDFKAFRKEEYGEKKPRTGESDNSEQTVAATLDSNAGLKDQGGHQEGPESSDELANKPGYQVDTATPADQPGAQSFAEVVKSEPHEGTDKPATYAEAAADPSQSEETDDTDKQPVSSEVDGAVTESVPSVSEPSADRNVPVTPKTAPFPSVDGSRRASYPAAQGTPVHRLSTFSTLSASPSASSLSRASPSSFRSDPVSGDSSKQGTPGASSNKEDKRRKCLSSIKGFVRRISDQGGLTRSASGLLKSPKPERGSGRNVDEGLAPESSEAGDEVIDERTALLQGRVPIQGIATPPAPAEGQAAEQVERAEQALAPNSTSHPASIKTHSGSSSRREKKKKKNRR</sequence>
<evidence type="ECO:0000256" key="6">
    <source>
        <dbReference type="ARBA" id="ARBA00023136"/>
    </source>
</evidence>
<name>A0ABR5B3H7_CRYGA</name>
<feature type="compositionally biased region" description="Polar residues" evidence="7">
    <location>
        <begin position="1075"/>
        <end position="1087"/>
    </location>
</feature>
<feature type="compositionally biased region" description="Basic and acidic residues" evidence="7">
    <location>
        <begin position="1124"/>
        <end position="1135"/>
    </location>
</feature>
<evidence type="ECO:0000256" key="5">
    <source>
        <dbReference type="ARBA" id="ARBA00022989"/>
    </source>
</evidence>
<evidence type="ECO:0000256" key="4">
    <source>
        <dbReference type="ARBA" id="ARBA00022840"/>
    </source>
</evidence>
<dbReference type="InterPro" id="IPR017871">
    <property type="entry name" value="ABC_transporter-like_CS"/>
</dbReference>
<feature type="domain" description="ABC transporter" evidence="9">
    <location>
        <begin position="617"/>
        <end position="851"/>
    </location>
</feature>
<dbReference type="PROSITE" id="PS50893">
    <property type="entry name" value="ABC_TRANSPORTER_2"/>
    <property type="match status" value="1"/>
</dbReference>
<dbReference type="SUPFAM" id="SSF90123">
    <property type="entry name" value="ABC transporter transmembrane region"/>
    <property type="match status" value="1"/>
</dbReference>
<feature type="transmembrane region" description="Helical" evidence="8">
    <location>
        <begin position="160"/>
        <end position="182"/>
    </location>
</feature>
<feature type="transmembrane region" description="Helical" evidence="8">
    <location>
        <begin position="521"/>
        <end position="543"/>
    </location>
</feature>
<feature type="transmembrane region" description="Helical" evidence="8">
    <location>
        <begin position="102"/>
        <end position="123"/>
    </location>
</feature>
<evidence type="ECO:0000313" key="11">
    <source>
        <dbReference type="EMBL" id="KIR58139.1"/>
    </source>
</evidence>
<evidence type="ECO:0000256" key="7">
    <source>
        <dbReference type="SAM" id="MobiDB-lite"/>
    </source>
</evidence>
<feature type="transmembrane region" description="Helical" evidence="8">
    <location>
        <begin position="413"/>
        <end position="433"/>
    </location>
</feature>
<protein>
    <submittedName>
        <fullName evidence="11">ABC transporter</fullName>
    </submittedName>
</protein>
<dbReference type="Gene3D" id="1.20.1560.10">
    <property type="entry name" value="ABC transporter type 1, transmembrane domain"/>
    <property type="match status" value="1"/>
</dbReference>